<evidence type="ECO:0000256" key="1">
    <source>
        <dbReference type="ARBA" id="ARBA00010282"/>
    </source>
</evidence>
<comment type="similarity">
    <text evidence="1">Belongs to the SufE family.</text>
</comment>
<accession>A0A0U1HWG0</accession>
<dbReference type="InterPro" id="IPR003808">
    <property type="entry name" value="Fe-S_metab-assoc_dom"/>
</dbReference>
<protein>
    <submittedName>
        <fullName evidence="4">Cysteine desulfurase</fullName>
    </submittedName>
</protein>
<evidence type="ECO:0000313" key="5">
    <source>
        <dbReference type="Proteomes" id="UP000042054"/>
    </source>
</evidence>
<organism evidence="4 5">
    <name type="scientific">Yersinia rohdei</name>
    <dbReference type="NCBI Taxonomy" id="29485"/>
    <lineage>
        <taxon>Bacteria</taxon>
        <taxon>Pseudomonadati</taxon>
        <taxon>Pseudomonadota</taxon>
        <taxon>Gammaproteobacteria</taxon>
        <taxon>Enterobacterales</taxon>
        <taxon>Yersiniaceae</taxon>
        <taxon>Yersinia</taxon>
    </lineage>
</organism>
<proteinExistence type="inferred from homology"/>
<name>A0A0U1HWG0_YERRO</name>
<gene>
    <name evidence="4" type="primary">ygdK</name>
    <name evidence="4" type="ORF">ERS008555_03345</name>
</gene>
<dbReference type="InterPro" id="IPR017763">
    <property type="entry name" value="Cysteine_desulfurase_CsdE"/>
</dbReference>
<dbReference type="Gene3D" id="3.90.1010.10">
    <property type="match status" value="1"/>
</dbReference>
<dbReference type="SUPFAM" id="SSF82649">
    <property type="entry name" value="SufE/NifU"/>
    <property type="match status" value="1"/>
</dbReference>
<reference evidence="4 5" key="1">
    <citation type="submission" date="2015-03" db="EMBL/GenBank/DDBJ databases">
        <authorList>
            <person name="Murphy D."/>
        </authorList>
    </citation>
    <scope>NUCLEOTIDE SEQUENCE [LARGE SCALE GENOMIC DNA]</scope>
    <source>
        <strain evidence="4 5">68/02</strain>
    </source>
</reference>
<dbReference type="Pfam" id="PF02657">
    <property type="entry name" value="SufE"/>
    <property type="match status" value="1"/>
</dbReference>
<dbReference type="NCBIfam" id="TIGR03391">
    <property type="entry name" value="FeS_syn_CsdE"/>
    <property type="match status" value="1"/>
</dbReference>
<feature type="domain" description="Fe-S metabolism associated" evidence="3">
    <location>
        <begin position="18"/>
        <end position="138"/>
    </location>
</feature>
<sequence length="147" mass="16293">MIAPHPFGQDITAANLLETFSAHKQWEDRYRQLILLAKQLPPLPESLKQQELELTGCENRVWLGHQRLPDGRLHFYGDSEGRIVRGLLAVILTAVEGKTPQQVLAEDPLALFDQLGLRQQLSTSRASGLQALAQAVQAIAAQYTLSS</sequence>
<dbReference type="PANTHER" id="PTHR43597">
    <property type="entry name" value="SULFUR ACCEPTOR PROTEIN CSDE"/>
    <property type="match status" value="1"/>
</dbReference>
<dbReference type="AlphaFoldDB" id="A0A0U1HWG0"/>
<evidence type="ECO:0000256" key="2">
    <source>
        <dbReference type="PIRSR" id="PIRSR617763-1"/>
    </source>
</evidence>
<feature type="active site" description="Cysteine persulfide intermediate" evidence="2">
    <location>
        <position position="57"/>
    </location>
</feature>
<evidence type="ECO:0000259" key="3">
    <source>
        <dbReference type="Pfam" id="PF02657"/>
    </source>
</evidence>
<dbReference type="PANTHER" id="PTHR43597:SF5">
    <property type="entry name" value="SUFE-LIKE PROTEIN 2, CHLOROPLASTIC"/>
    <property type="match status" value="1"/>
</dbReference>
<evidence type="ECO:0000313" key="4">
    <source>
        <dbReference type="EMBL" id="CQI95215.1"/>
    </source>
</evidence>
<dbReference type="EMBL" id="CTKE01000019">
    <property type="protein sequence ID" value="CQI95215.1"/>
    <property type="molecule type" value="Genomic_DNA"/>
</dbReference>
<dbReference type="Proteomes" id="UP000042054">
    <property type="component" value="Unassembled WGS sequence"/>
</dbReference>
<dbReference type="STRING" id="29485.CH64_1690"/>